<reference evidence="7 8" key="1">
    <citation type="journal article" date="2018" name="Mol. Biol. Evol.">
        <title>Broad Genomic Sampling Reveals a Smut Pathogenic Ancestry of the Fungal Clade Ustilaginomycotina.</title>
        <authorList>
            <person name="Kijpornyongpan T."/>
            <person name="Mondo S.J."/>
            <person name="Barry K."/>
            <person name="Sandor L."/>
            <person name="Lee J."/>
            <person name="Lipzen A."/>
            <person name="Pangilinan J."/>
            <person name="LaButti K."/>
            <person name="Hainaut M."/>
            <person name="Henrissat B."/>
            <person name="Grigoriev I.V."/>
            <person name="Spatafora J.W."/>
            <person name="Aime M.C."/>
        </authorList>
    </citation>
    <scope>NUCLEOTIDE SEQUENCE [LARGE SCALE GENOMIC DNA]</scope>
    <source>
        <strain evidence="7 8">MCA 4186</strain>
    </source>
</reference>
<evidence type="ECO:0000259" key="6">
    <source>
        <dbReference type="Pfam" id="PF17187"/>
    </source>
</evidence>
<proteinExistence type="inferred from homology"/>
<dbReference type="EMBL" id="KZ819284">
    <property type="protein sequence ID" value="PWO00729.1"/>
    <property type="molecule type" value="Genomic_DNA"/>
</dbReference>
<dbReference type="STRING" id="58919.A0A316ZI56"/>
<keyword evidence="3" id="KW-0963">Cytoplasm</keyword>
<dbReference type="Pfam" id="PF08622">
    <property type="entry name" value="Svf1"/>
    <property type="match status" value="1"/>
</dbReference>
<feature type="domain" description="Svf1-like C-terminal" evidence="6">
    <location>
        <begin position="229"/>
        <end position="454"/>
    </location>
</feature>
<dbReference type="Pfam" id="PF17187">
    <property type="entry name" value="Svf1_C"/>
    <property type="match status" value="1"/>
</dbReference>
<dbReference type="InterPro" id="IPR051385">
    <property type="entry name" value="Ceramide-binding_SVF1"/>
</dbReference>
<dbReference type="InterPro" id="IPR033394">
    <property type="entry name" value="Svf1-like_C"/>
</dbReference>
<feature type="compositionally biased region" description="Low complexity" evidence="4">
    <location>
        <begin position="269"/>
        <end position="282"/>
    </location>
</feature>
<dbReference type="PANTHER" id="PTHR47107">
    <property type="entry name" value="SVF1-LIKE PROTEIN YDR222W-RELATED"/>
    <property type="match status" value="1"/>
</dbReference>
<organism evidence="7 8">
    <name type="scientific">Tilletiopsis washingtonensis</name>
    <dbReference type="NCBI Taxonomy" id="58919"/>
    <lineage>
        <taxon>Eukaryota</taxon>
        <taxon>Fungi</taxon>
        <taxon>Dikarya</taxon>
        <taxon>Basidiomycota</taxon>
        <taxon>Ustilaginomycotina</taxon>
        <taxon>Exobasidiomycetes</taxon>
        <taxon>Entylomatales</taxon>
        <taxon>Entylomatales incertae sedis</taxon>
        <taxon>Tilletiopsis</taxon>
    </lineage>
</organism>
<feature type="domain" description="Svf1-like N-terminal" evidence="5">
    <location>
        <begin position="49"/>
        <end position="227"/>
    </location>
</feature>
<comment type="similarity">
    <text evidence="2">Belongs to the SVF1 family.</text>
</comment>
<evidence type="ECO:0000256" key="3">
    <source>
        <dbReference type="ARBA" id="ARBA00022490"/>
    </source>
</evidence>
<comment type="subcellular location">
    <subcellularLocation>
        <location evidence="1">Cytoplasm</location>
    </subcellularLocation>
</comment>
<dbReference type="GO" id="GO:0005737">
    <property type="term" value="C:cytoplasm"/>
    <property type="evidence" value="ECO:0007669"/>
    <property type="project" value="UniProtKB-SubCell"/>
</dbReference>
<dbReference type="PANTHER" id="PTHR47107:SF1">
    <property type="entry name" value="CERAMIDE-BINDING PROTEIN SVF1-RELATED"/>
    <property type="match status" value="1"/>
</dbReference>
<protein>
    <submittedName>
        <fullName evidence="7">Oxidative stress survival, Svf1-like protein</fullName>
    </submittedName>
</protein>
<dbReference type="SUPFAM" id="SSF159245">
    <property type="entry name" value="AttH-like"/>
    <property type="match status" value="1"/>
</dbReference>
<dbReference type="AlphaFoldDB" id="A0A316ZI56"/>
<evidence type="ECO:0000256" key="2">
    <source>
        <dbReference type="ARBA" id="ARBA00009069"/>
    </source>
</evidence>
<dbReference type="GeneID" id="37271387"/>
<dbReference type="OrthoDB" id="2590239at2759"/>
<dbReference type="Proteomes" id="UP000245946">
    <property type="component" value="Unassembled WGS sequence"/>
</dbReference>
<accession>A0A316ZI56</accession>
<keyword evidence="8" id="KW-1185">Reference proteome</keyword>
<evidence type="ECO:0000313" key="8">
    <source>
        <dbReference type="Proteomes" id="UP000245946"/>
    </source>
</evidence>
<dbReference type="InterPro" id="IPR013931">
    <property type="entry name" value="Svf1-like_N"/>
</dbReference>
<name>A0A316ZI56_9BASI</name>
<gene>
    <name evidence="7" type="ORF">FA09DRAFT_336138</name>
</gene>
<evidence type="ECO:0000256" key="4">
    <source>
        <dbReference type="SAM" id="MobiDB-lite"/>
    </source>
</evidence>
<dbReference type="GO" id="GO:0006979">
    <property type="term" value="P:response to oxidative stress"/>
    <property type="evidence" value="ECO:0007669"/>
    <property type="project" value="InterPro"/>
</dbReference>
<evidence type="ECO:0000313" key="7">
    <source>
        <dbReference type="EMBL" id="PWO00729.1"/>
    </source>
</evidence>
<evidence type="ECO:0000259" key="5">
    <source>
        <dbReference type="Pfam" id="PF08622"/>
    </source>
</evidence>
<evidence type="ECO:0000256" key="1">
    <source>
        <dbReference type="ARBA" id="ARBA00004496"/>
    </source>
</evidence>
<sequence>MSGWGSWLSGAEPTGSNFRAVSDTVPQDALYGALTPKDTSWTCAGGFTTETQVWYAVLSDGAFVTSQVIHSAVGLWYPQIQVTFKYYNPSTGQKIWKSLSVSKFETPAPAGSGRDKAASYDGRSCKGEQFSVLHSTLPDGSESYEITAHMDAEVQLGYTYTRPASCAGWKVGAGAEGGKSFFGANQASPDGFVVHRFWPRAHTSGHILLKGQALDARGTGMFVHAIQGMRPNLVASRWNFANFQSDALGGVSAISMEFTTTSDYGGEPGSAASSKAAASGAEASKRRETRTVTIGSVVVGERLVAVTAGTRGAAGSAPKHSNTAVEHLECVQDPDTGYSVPQAIRYVWDGALLAAPPSEKGDTAQRVQAELRVELGPPHPVAQSKGLVDKVDVLGEMPAVVKKVVSYMAGTKPFIYQTLLPAKLKLTLPADVAGASAGSHEVDGTYFGEATFISE</sequence>
<feature type="region of interest" description="Disordered" evidence="4">
    <location>
        <begin position="265"/>
        <end position="287"/>
    </location>
</feature>
<dbReference type="RefSeq" id="XP_025601007.1">
    <property type="nucleotide sequence ID" value="XM_025743843.1"/>
</dbReference>